<evidence type="ECO:0000313" key="4">
    <source>
        <dbReference type="Proteomes" id="UP000067626"/>
    </source>
</evidence>
<feature type="chain" id="PRO_5005459913" description="ABC transporter substrate-binding protein" evidence="2">
    <location>
        <begin position="22"/>
        <end position="338"/>
    </location>
</feature>
<dbReference type="NCBIfam" id="NF037995">
    <property type="entry name" value="TRAP_S1"/>
    <property type="match status" value="1"/>
</dbReference>
<dbReference type="AlphaFoldDB" id="A0A0K1ES51"/>
<dbReference type="PANTHER" id="PTHR33376:SF5">
    <property type="entry name" value="EXTRACYTOPLASMIC SOLUTE RECEPTOR PROTEIN"/>
    <property type="match status" value="1"/>
</dbReference>
<dbReference type="PANTHER" id="PTHR33376">
    <property type="match status" value="1"/>
</dbReference>
<organism evidence="3 4">
    <name type="scientific">Chondromyces crocatus</name>
    <dbReference type="NCBI Taxonomy" id="52"/>
    <lineage>
        <taxon>Bacteria</taxon>
        <taxon>Pseudomonadati</taxon>
        <taxon>Myxococcota</taxon>
        <taxon>Polyangia</taxon>
        <taxon>Polyangiales</taxon>
        <taxon>Polyangiaceae</taxon>
        <taxon>Chondromyces</taxon>
    </lineage>
</organism>
<evidence type="ECO:0000256" key="1">
    <source>
        <dbReference type="ARBA" id="ARBA00022729"/>
    </source>
</evidence>
<dbReference type="Proteomes" id="UP000067626">
    <property type="component" value="Chromosome"/>
</dbReference>
<evidence type="ECO:0000256" key="2">
    <source>
        <dbReference type="SAM" id="SignalP"/>
    </source>
</evidence>
<keyword evidence="4" id="KW-1185">Reference proteome</keyword>
<evidence type="ECO:0008006" key="5">
    <source>
        <dbReference type="Google" id="ProtNLM"/>
    </source>
</evidence>
<dbReference type="STRING" id="52.CMC5_076800"/>
<accession>A0A0K1ES51</accession>
<dbReference type="EMBL" id="CP012159">
    <property type="protein sequence ID" value="AKT43448.1"/>
    <property type="molecule type" value="Genomic_DNA"/>
</dbReference>
<keyword evidence="1 2" id="KW-0732">Signal</keyword>
<feature type="signal peptide" evidence="2">
    <location>
        <begin position="1"/>
        <end position="21"/>
    </location>
</feature>
<dbReference type="GO" id="GO:0055085">
    <property type="term" value="P:transmembrane transport"/>
    <property type="evidence" value="ECO:0007669"/>
    <property type="project" value="InterPro"/>
</dbReference>
<sequence length="338" mass="36375">MMMRRAAAVLLGAFSLLVGLAHETRADEAKAGGADELKIGTLAPKMSPWGQVFTVWEKAVREKSGGKLELKFFYNGQQGDEGAMIGKMKAGQLDGAAVTAVGLSKVNKDIVALQMPGLFTTWAKLDAARNALKGEFEEGVSKAGFRILGWGDVGLYRTMTKGFALRSPEDMRGKKPYMWRDDAIQPTFYQTIGGVTPVPLNIPEVLPGLNTGTINVLVTPSLAAEQFQWASRLDHIGANVGGTAIGAVILTAKRMDALPGDLRTVVTDTGKVAAAALTQRIRNEDDAAYNRLKGKMTVVDLSADETAKWSALFKQVRQRLAQGTFSGDLVNRLEGYAK</sequence>
<dbReference type="Gene3D" id="3.40.190.170">
    <property type="entry name" value="Bacterial extracellular solute-binding protein, family 7"/>
    <property type="match status" value="1"/>
</dbReference>
<gene>
    <name evidence="3" type="ORF">CMC5_076800</name>
</gene>
<reference evidence="3 4" key="1">
    <citation type="submission" date="2015-07" db="EMBL/GenBank/DDBJ databases">
        <title>Genome analysis of myxobacterium Chondromyces crocatus Cm c5 reveals a high potential for natural compound synthesis and the genetic basis for the loss of fruiting body formation.</title>
        <authorList>
            <person name="Zaburannyi N."/>
            <person name="Bunk B."/>
            <person name="Maier J."/>
            <person name="Overmann J."/>
            <person name="Mueller R."/>
        </authorList>
    </citation>
    <scope>NUCLEOTIDE SEQUENCE [LARGE SCALE GENOMIC DNA]</scope>
    <source>
        <strain evidence="3 4">Cm c5</strain>
    </source>
</reference>
<evidence type="ECO:0000313" key="3">
    <source>
        <dbReference type="EMBL" id="AKT43448.1"/>
    </source>
</evidence>
<name>A0A0K1ES51_CHOCO</name>
<dbReference type="KEGG" id="ccro:CMC5_076800"/>
<dbReference type="InterPro" id="IPR018389">
    <property type="entry name" value="DctP_fam"/>
</dbReference>
<dbReference type="Pfam" id="PF03480">
    <property type="entry name" value="DctP"/>
    <property type="match status" value="1"/>
</dbReference>
<protein>
    <recommendedName>
        <fullName evidence="5">ABC transporter substrate-binding protein</fullName>
    </recommendedName>
</protein>
<dbReference type="InterPro" id="IPR038404">
    <property type="entry name" value="TRAP_DctP_sf"/>
</dbReference>
<proteinExistence type="predicted"/>